<accession>A0A0K6IM69</accession>
<dbReference type="InterPro" id="IPR001633">
    <property type="entry name" value="EAL_dom"/>
</dbReference>
<dbReference type="OrthoDB" id="5894408at2"/>
<dbReference type="Pfam" id="PF16448">
    <property type="entry name" value="LapD_MoxY_N"/>
    <property type="match status" value="1"/>
</dbReference>
<dbReference type="Pfam" id="PF00563">
    <property type="entry name" value="EAL"/>
    <property type="match status" value="1"/>
</dbReference>
<feature type="transmembrane region" description="Helical" evidence="1">
    <location>
        <begin position="7"/>
        <end position="25"/>
    </location>
</feature>
<proteinExistence type="predicted"/>
<dbReference type="RefSeq" id="WP_055463143.1">
    <property type="nucleotide sequence ID" value="NZ_CYHG01000006.1"/>
</dbReference>
<dbReference type="Gene3D" id="6.20.270.20">
    <property type="entry name" value="LapD/MoxY periplasmic domain"/>
    <property type="match status" value="1"/>
</dbReference>
<evidence type="ECO:0000259" key="2">
    <source>
        <dbReference type="PROSITE" id="PS50883"/>
    </source>
</evidence>
<evidence type="ECO:0000313" key="6">
    <source>
        <dbReference type="Proteomes" id="UP000182769"/>
    </source>
</evidence>
<dbReference type="Gene3D" id="3.30.70.270">
    <property type="match status" value="1"/>
</dbReference>
<feature type="transmembrane region" description="Helical" evidence="1">
    <location>
        <begin position="153"/>
        <end position="173"/>
    </location>
</feature>
<dbReference type="InterPro" id="IPR003660">
    <property type="entry name" value="HAMP_dom"/>
</dbReference>
<dbReference type="InterPro" id="IPR035919">
    <property type="entry name" value="EAL_sf"/>
</dbReference>
<evidence type="ECO:0000313" key="5">
    <source>
        <dbReference type="EMBL" id="CUB04188.1"/>
    </source>
</evidence>
<organism evidence="5 6">
    <name type="scientific">Marinomonas fungiae</name>
    <dbReference type="NCBI Taxonomy" id="1137284"/>
    <lineage>
        <taxon>Bacteria</taxon>
        <taxon>Pseudomonadati</taxon>
        <taxon>Pseudomonadota</taxon>
        <taxon>Gammaproteobacteria</taxon>
        <taxon>Oceanospirillales</taxon>
        <taxon>Oceanospirillaceae</taxon>
        <taxon>Marinomonas</taxon>
    </lineage>
</organism>
<dbReference type="PROSITE" id="PS50887">
    <property type="entry name" value="GGDEF"/>
    <property type="match status" value="1"/>
</dbReference>
<dbReference type="InterPro" id="IPR032244">
    <property type="entry name" value="LapD_MoxY_N"/>
</dbReference>
<evidence type="ECO:0000259" key="3">
    <source>
        <dbReference type="PROSITE" id="PS50885"/>
    </source>
</evidence>
<gene>
    <name evidence="5" type="ORF">Ga0061065_1066</name>
</gene>
<sequence>MSFKSNILIFISVMLLVLLVGTFGLNMSTTQAFLKKQLQSHSYDTANSLGLSLSAVADNPSSAQTMIDAIFDRGHFAMIKLVNMDGDDIYMRTNPSDQIDVPAWFIGLVDIDIPTSHAVVQKGWMPIGKLQVQAQDGYAYIELWLVFKSLVQWFLFAAAIFLSSAYLAVLFLLRPLNKAQQQAHAIVNKEYILQNPLPATTEFRQLAGAMNGMVTKLQQVFTREAQVAEKLRAMAYQDSVTGLYNRHYFDMTFNSIVDAEQASAKGSVCLLRINGLKELNTQYGYQLGNELVKHIAQKFRQELALNDVIFARLNGIELIAVLPNAEADVLRSKVESLLTYPSSLQQELNLADMPITLTSAIARYEPNESKSSLFSKLDFLIQQAEIAGNEPVQLQQENSHNGFNNKDWQALIDRAIVDQRFKLFKQEAYGIDNSVYDSELLVRMVAEDGKIQSAAYFMPAVEQLNMQSKIDELVLQLVTTHLQKHHSSSHHSINLSKALLIHAELFEQLLPKFQQAQGANLAFEFTEAAIYEHLDTAKAIFNTLRKLGFKVGIDRFGIQVADLQYLKEIQPDYIKLDASFSDQIEVDNSTGSYVNSICEVASNLDIDVFAMSIEKETQLKAFQQSGVTYFQGYYFSTPIPL</sequence>
<dbReference type="AlphaFoldDB" id="A0A0K6IM69"/>
<dbReference type="GO" id="GO:0007165">
    <property type="term" value="P:signal transduction"/>
    <property type="evidence" value="ECO:0007669"/>
    <property type="project" value="InterPro"/>
</dbReference>
<feature type="domain" description="HAMP" evidence="3">
    <location>
        <begin position="170"/>
        <end position="222"/>
    </location>
</feature>
<dbReference type="Gene3D" id="3.20.20.450">
    <property type="entry name" value="EAL domain"/>
    <property type="match status" value="1"/>
</dbReference>
<dbReference type="EMBL" id="CYHG01000006">
    <property type="protein sequence ID" value="CUB04188.1"/>
    <property type="molecule type" value="Genomic_DNA"/>
</dbReference>
<dbReference type="SMART" id="SM00304">
    <property type="entry name" value="HAMP"/>
    <property type="match status" value="1"/>
</dbReference>
<dbReference type="NCBIfam" id="TIGR00254">
    <property type="entry name" value="GGDEF"/>
    <property type="match status" value="1"/>
</dbReference>
<dbReference type="SMART" id="SM00267">
    <property type="entry name" value="GGDEF"/>
    <property type="match status" value="1"/>
</dbReference>
<dbReference type="Gene3D" id="3.30.110.200">
    <property type="match status" value="1"/>
</dbReference>
<feature type="domain" description="GGDEF" evidence="4">
    <location>
        <begin position="264"/>
        <end position="397"/>
    </location>
</feature>
<protein>
    <submittedName>
        <fullName evidence="5">Diguanylate cyclase (GGDEF) domain</fullName>
    </submittedName>
</protein>
<dbReference type="CDD" id="cd01948">
    <property type="entry name" value="EAL"/>
    <property type="match status" value="1"/>
</dbReference>
<evidence type="ECO:0000256" key="1">
    <source>
        <dbReference type="SAM" id="Phobius"/>
    </source>
</evidence>
<reference evidence="6" key="1">
    <citation type="submission" date="2015-08" db="EMBL/GenBank/DDBJ databases">
        <authorList>
            <person name="Varghese N."/>
        </authorList>
    </citation>
    <scope>NUCLEOTIDE SEQUENCE [LARGE SCALE GENOMIC DNA]</scope>
    <source>
        <strain evidence="6">JCM 18476</strain>
    </source>
</reference>
<dbReference type="PROSITE" id="PS50885">
    <property type="entry name" value="HAMP"/>
    <property type="match status" value="1"/>
</dbReference>
<dbReference type="PROSITE" id="PS50883">
    <property type="entry name" value="EAL"/>
    <property type="match status" value="1"/>
</dbReference>
<feature type="domain" description="EAL" evidence="2">
    <location>
        <begin position="405"/>
        <end position="641"/>
    </location>
</feature>
<keyword evidence="1" id="KW-0812">Transmembrane</keyword>
<dbReference type="Proteomes" id="UP000182769">
    <property type="component" value="Unassembled WGS sequence"/>
</dbReference>
<dbReference type="GO" id="GO:0016020">
    <property type="term" value="C:membrane"/>
    <property type="evidence" value="ECO:0007669"/>
    <property type="project" value="InterPro"/>
</dbReference>
<dbReference type="InterPro" id="IPR042461">
    <property type="entry name" value="LapD_MoxY_peri_C"/>
</dbReference>
<dbReference type="SUPFAM" id="SSF55073">
    <property type="entry name" value="Nucleotide cyclase"/>
    <property type="match status" value="1"/>
</dbReference>
<dbReference type="CDD" id="cd01949">
    <property type="entry name" value="GGDEF"/>
    <property type="match status" value="1"/>
</dbReference>
<dbReference type="InterPro" id="IPR000160">
    <property type="entry name" value="GGDEF_dom"/>
</dbReference>
<dbReference type="Gene3D" id="6.10.340.10">
    <property type="match status" value="1"/>
</dbReference>
<keyword evidence="1" id="KW-1133">Transmembrane helix</keyword>
<dbReference type="InterPro" id="IPR050706">
    <property type="entry name" value="Cyclic-di-GMP_PDE-like"/>
</dbReference>
<keyword evidence="1" id="KW-0472">Membrane</keyword>
<name>A0A0K6IM69_9GAMM</name>
<dbReference type="InterPro" id="IPR043128">
    <property type="entry name" value="Rev_trsase/Diguanyl_cyclase"/>
</dbReference>
<dbReference type="STRING" id="1137284.GCA_001418205_02052"/>
<dbReference type="PANTHER" id="PTHR33121">
    <property type="entry name" value="CYCLIC DI-GMP PHOSPHODIESTERASE PDEF"/>
    <property type="match status" value="1"/>
</dbReference>
<dbReference type="InterPro" id="IPR029787">
    <property type="entry name" value="Nucleotide_cyclase"/>
</dbReference>
<evidence type="ECO:0000259" key="4">
    <source>
        <dbReference type="PROSITE" id="PS50887"/>
    </source>
</evidence>
<keyword evidence="6" id="KW-1185">Reference proteome</keyword>
<dbReference type="PANTHER" id="PTHR33121:SF79">
    <property type="entry name" value="CYCLIC DI-GMP PHOSPHODIESTERASE PDED-RELATED"/>
    <property type="match status" value="1"/>
</dbReference>
<dbReference type="GO" id="GO:0071111">
    <property type="term" value="F:cyclic-guanylate-specific phosphodiesterase activity"/>
    <property type="evidence" value="ECO:0007669"/>
    <property type="project" value="InterPro"/>
</dbReference>
<dbReference type="SMART" id="SM00052">
    <property type="entry name" value="EAL"/>
    <property type="match status" value="1"/>
</dbReference>
<dbReference type="SUPFAM" id="SSF141868">
    <property type="entry name" value="EAL domain-like"/>
    <property type="match status" value="1"/>
</dbReference>
<dbReference type="Pfam" id="PF00990">
    <property type="entry name" value="GGDEF"/>
    <property type="match status" value="1"/>
</dbReference>